<dbReference type="GO" id="GO:0016780">
    <property type="term" value="F:phosphotransferase activity, for other substituted phosphate groups"/>
    <property type="evidence" value="ECO:0007669"/>
    <property type="project" value="InterPro"/>
</dbReference>
<feature type="repeat" description="PPR" evidence="3">
    <location>
        <begin position="431"/>
        <end position="465"/>
    </location>
</feature>
<feature type="transmembrane region" description="Helical" evidence="5">
    <location>
        <begin position="354"/>
        <end position="380"/>
    </location>
</feature>
<dbReference type="InterPro" id="IPR043130">
    <property type="entry name" value="CDP-OH_PTrfase_TM_dom"/>
</dbReference>
<dbReference type="InterPro" id="IPR002885">
    <property type="entry name" value="PPR_rpt"/>
</dbReference>
<gene>
    <name evidence="6" type="ORF">LITE_LOCUS33680</name>
</gene>
<dbReference type="Gene3D" id="1.20.120.1760">
    <property type="match status" value="1"/>
</dbReference>
<feature type="repeat" description="PPR" evidence="3">
    <location>
        <begin position="532"/>
        <end position="566"/>
    </location>
</feature>
<comment type="similarity">
    <text evidence="4">Belongs to the CDP-alcohol phosphatidyltransferase class-I family.</text>
</comment>
<reference evidence="6" key="1">
    <citation type="submission" date="2022-08" db="EMBL/GenBank/DDBJ databases">
        <authorList>
            <person name="Gutierrez-Valencia J."/>
        </authorList>
    </citation>
    <scope>NUCLEOTIDE SEQUENCE</scope>
</reference>
<evidence type="ECO:0000256" key="5">
    <source>
        <dbReference type="SAM" id="Phobius"/>
    </source>
</evidence>
<dbReference type="Pfam" id="PF20431">
    <property type="entry name" value="E_motif"/>
    <property type="match status" value="1"/>
</dbReference>
<dbReference type="InterPro" id="IPR048254">
    <property type="entry name" value="CDP_ALCOHOL_P_TRANSF_CS"/>
</dbReference>
<dbReference type="GO" id="GO:0009451">
    <property type="term" value="P:RNA modification"/>
    <property type="evidence" value="ECO:0007669"/>
    <property type="project" value="InterPro"/>
</dbReference>
<keyword evidence="5" id="KW-0472">Membrane</keyword>
<dbReference type="Gene3D" id="1.25.40.10">
    <property type="entry name" value="Tetratricopeptide repeat domain"/>
    <property type="match status" value="3"/>
</dbReference>
<comment type="caution">
    <text evidence="6">The sequence shown here is derived from an EMBL/GenBank/DDBJ whole genome shotgun (WGS) entry which is preliminary data.</text>
</comment>
<dbReference type="GO" id="GO:0016020">
    <property type="term" value="C:membrane"/>
    <property type="evidence" value="ECO:0007669"/>
    <property type="project" value="InterPro"/>
</dbReference>
<name>A0AAV0NK23_9ROSI</name>
<feature type="repeat" description="PPR" evidence="3">
    <location>
        <begin position="670"/>
        <end position="704"/>
    </location>
</feature>
<sequence>MGYIGSHGVAALHRYKYSGVDHSYLAKYVLQPFWSRCVNFFPLWMPPNMITLTGFLFLVTSALLGYIYSPHLDTAPPRWVHFAHGLLLFLYQTFDAVDGKQARRTNSSSPLGELFDHGCDALACAFEAMAFGSTAMCGRYTFWFWVISAIPFYCATWEQFLMIGSPDVDFHEAYFCILRSSFFTNTLILPAVNGPTEGLMLIYVAHFYTAIVGAEWWSQDFGKSLPIVSWVPFVSDCNLCFGSVLNVHKVVQVRKSSMPLALAMLYPFFALMGGVLIWDYLSPSDIMGNYPHLVVLGSGLAFGFLVGRMILAHLCDEPKGLKTNMCMSLLYLPLAVANALSAKLNDGVPLVDELWVLLGYCSFTGLHSVVFVGTALLDFYAKLVSLHEARTAFEDIDHPNVVSYTTLVHGYLKKGSCKEALRLFNRIPERNVVSWNAMIGGLSQMGHNEEAINIFVHMLRQGVTPVESTFPRAIIAASNVAAIGMGKSFHACAFKTNCHLDVFVANSLISFYAKCGDMEDSLLVFDKLPDRNVVSWNAVICGLAQNGRAKDALMFFDRMLASGFNPNDVTLMGVLWACNHAGLVDAGYSHFNQARIRNPSALRPEHYACMVDLLSRCGRFQEAAAFIMSLPFDPGIGFWKALLGGCRIHSNEELGALAARKILALDPGCDVSSYVMLSNAYSSTGKWGEASYVRREMKEKGLTRVSGCSWIEIKGEVRVFTNRDENCKQKDDIYRMLNFLVEQLVMATGQ</sequence>
<dbReference type="NCBIfam" id="TIGR00756">
    <property type="entry name" value="PPR"/>
    <property type="match status" value="3"/>
</dbReference>
<dbReference type="PANTHER" id="PTHR47926">
    <property type="entry name" value="PENTATRICOPEPTIDE REPEAT-CONTAINING PROTEIN"/>
    <property type="match status" value="1"/>
</dbReference>
<feature type="transmembrane region" description="Helical" evidence="5">
    <location>
        <begin position="260"/>
        <end position="278"/>
    </location>
</feature>
<protein>
    <submittedName>
        <fullName evidence="6">Uncharacterized protein</fullName>
    </submittedName>
</protein>
<dbReference type="AlphaFoldDB" id="A0AAV0NK23"/>
<feature type="repeat" description="PPR" evidence="3">
    <location>
        <begin position="501"/>
        <end position="531"/>
    </location>
</feature>
<evidence type="ECO:0000256" key="4">
    <source>
        <dbReference type="RuleBase" id="RU003750"/>
    </source>
</evidence>
<dbReference type="Pfam" id="PF13041">
    <property type="entry name" value="PPR_2"/>
    <property type="match status" value="2"/>
</dbReference>
<keyword evidence="7" id="KW-1185">Reference proteome</keyword>
<feature type="transmembrane region" description="Helical" evidence="5">
    <location>
        <begin position="49"/>
        <end position="68"/>
    </location>
</feature>
<keyword evidence="5" id="KW-0812">Transmembrane</keyword>
<dbReference type="EMBL" id="CAMGYJ010000008">
    <property type="protein sequence ID" value="CAI0458747.1"/>
    <property type="molecule type" value="Genomic_DNA"/>
</dbReference>
<evidence type="ECO:0000256" key="2">
    <source>
        <dbReference type="ARBA" id="ARBA00022737"/>
    </source>
</evidence>
<evidence type="ECO:0000313" key="7">
    <source>
        <dbReference type="Proteomes" id="UP001154282"/>
    </source>
</evidence>
<evidence type="ECO:0000256" key="1">
    <source>
        <dbReference type="ARBA" id="ARBA00022679"/>
    </source>
</evidence>
<dbReference type="Pfam" id="PF01066">
    <property type="entry name" value="CDP-OH_P_transf"/>
    <property type="match status" value="1"/>
</dbReference>
<evidence type="ECO:0000256" key="3">
    <source>
        <dbReference type="PROSITE-ProRule" id="PRU00708"/>
    </source>
</evidence>
<keyword evidence="5" id="KW-1133">Transmembrane helix</keyword>
<dbReference type="PANTHER" id="PTHR47926:SF357">
    <property type="entry name" value="PENTATRICOPEPTIDE REPEAT-CONTAINING PROTEIN"/>
    <property type="match status" value="1"/>
</dbReference>
<organism evidence="6 7">
    <name type="scientific">Linum tenue</name>
    <dbReference type="NCBI Taxonomy" id="586396"/>
    <lineage>
        <taxon>Eukaryota</taxon>
        <taxon>Viridiplantae</taxon>
        <taxon>Streptophyta</taxon>
        <taxon>Embryophyta</taxon>
        <taxon>Tracheophyta</taxon>
        <taxon>Spermatophyta</taxon>
        <taxon>Magnoliopsida</taxon>
        <taxon>eudicotyledons</taxon>
        <taxon>Gunneridae</taxon>
        <taxon>Pentapetalae</taxon>
        <taxon>rosids</taxon>
        <taxon>fabids</taxon>
        <taxon>Malpighiales</taxon>
        <taxon>Linaceae</taxon>
        <taxon>Linum</taxon>
    </lineage>
</organism>
<dbReference type="PROSITE" id="PS00379">
    <property type="entry name" value="CDP_ALCOHOL_P_TRANSF"/>
    <property type="match status" value="1"/>
</dbReference>
<dbReference type="InterPro" id="IPR011990">
    <property type="entry name" value="TPR-like_helical_dom_sf"/>
</dbReference>
<accession>A0AAV0NK23</accession>
<feature type="transmembrane region" description="Helical" evidence="5">
    <location>
        <begin position="142"/>
        <end position="160"/>
    </location>
</feature>
<evidence type="ECO:0000313" key="6">
    <source>
        <dbReference type="EMBL" id="CAI0458747.1"/>
    </source>
</evidence>
<dbReference type="GO" id="GO:0003723">
    <property type="term" value="F:RNA binding"/>
    <property type="evidence" value="ECO:0007669"/>
    <property type="project" value="InterPro"/>
</dbReference>
<dbReference type="InterPro" id="IPR046960">
    <property type="entry name" value="PPR_At4g14850-like_plant"/>
</dbReference>
<dbReference type="Pfam" id="PF12854">
    <property type="entry name" value="PPR_1"/>
    <property type="match status" value="1"/>
</dbReference>
<keyword evidence="1 4" id="KW-0808">Transferase</keyword>
<keyword evidence="2" id="KW-0677">Repeat</keyword>
<dbReference type="InterPro" id="IPR000462">
    <property type="entry name" value="CDP-OH_P_trans"/>
</dbReference>
<proteinExistence type="inferred from homology"/>
<feature type="repeat" description="PPR" evidence="3">
    <location>
        <begin position="400"/>
        <end position="430"/>
    </location>
</feature>
<feature type="transmembrane region" description="Helical" evidence="5">
    <location>
        <begin position="290"/>
        <end position="311"/>
    </location>
</feature>
<dbReference type="InterPro" id="IPR046848">
    <property type="entry name" value="E_motif"/>
</dbReference>
<dbReference type="Proteomes" id="UP001154282">
    <property type="component" value="Unassembled WGS sequence"/>
</dbReference>
<dbReference type="FunFam" id="1.25.40.10:FF:000090">
    <property type="entry name" value="Pentatricopeptide repeat-containing protein, chloroplastic"/>
    <property type="match status" value="1"/>
</dbReference>
<dbReference type="PROSITE" id="PS51375">
    <property type="entry name" value="PPR"/>
    <property type="match status" value="5"/>
</dbReference>
<dbReference type="GO" id="GO:0008654">
    <property type="term" value="P:phospholipid biosynthetic process"/>
    <property type="evidence" value="ECO:0007669"/>
    <property type="project" value="InterPro"/>
</dbReference>